<dbReference type="Proteomes" id="UP000017052">
    <property type="component" value="Unassembled WGS sequence"/>
</dbReference>
<feature type="transmembrane region" description="Helical" evidence="1">
    <location>
        <begin position="78"/>
        <end position="101"/>
    </location>
</feature>
<protein>
    <submittedName>
        <fullName evidence="2">PF14110 domain protein</fullName>
    </submittedName>
</protein>
<comment type="caution">
    <text evidence="2">The sequence shown here is derived from an EMBL/GenBank/DDBJ whole genome shotgun (WGS) entry which is preliminary data.</text>
</comment>
<evidence type="ECO:0000313" key="3">
    <source>
        <dbReference type="Proteomes" id="UP000017052"/>
    </source>
</evidence>
<proteinExistence type="predicted"/>
<keyword evidence="3" id="KW-1185">Reference proteome</keyword>
<evidence type="ECO:0000313" key="2">
    <source>
        <dbReference type="EMBL" id="ERK58876.1"/>
    </source>
</evidence>
<dbReference type="InterPro" id="IPR025557">
    <property type="entry name" value="DUF4282"/>
</dbReference>
<evidence type="ECO:0000256" key="1">
    <source>
        <dbReference type="SAM" id="Phobius"/>
    </source>
</evidence>
<dbReference type="Pfam" id="PF14110">
    <property type="entry name" value="DUF4282"/>
    <property type="match status" value="1"/>
</dbReference>
<dbReference type="AlphaFoldDB" id="U2QQS4"/>
<reference evidence="2" key="1">
    <citation type="submission" date="2013-08" db="EMBL/GenBank/DDBJ databases">
        <authorList>
            <person name="Durkin A.S."/>
            <person name="Haft D.R."/>
            <person name="McCorrison J."/>
            <person name="Torralba M."/>
            <person name="Gillis M."/>
            <person name="Haft D.H."/>
            <person name="Methe B."/>
            <person name="Sutton G."/>
            <person name="Nelson K.E."/>
        </authorList>
    </citation>
    <scope>NUCLEOTIDE SEQUENCE [LARGE SCALE GENOMIC DNA]</scope>
    <source>
        <strain evidence="2">F0233</strain>
    </source>
</reference>
<keyword evidence="1" id="KW-1133">Transmembrane helix</keyword>
<sequence length="125" mass="13570">MQGGYAAQQALYAAPAPAHKDGLRALFDLSFTEMVTPLVVKILYVLSMIVGILWWLFAILIGTGAASIDPYFNSGSSVMLVLGILLGWIPGVIIVLGTRMISEFVLSSLKTQRTAEDILKRLESQ</sequence>
<dbReference type="EMBL" id="ACVN02000129">
    <property type="protein sequence ID" value="ERK58876.1"/>
    <property type="molecule type" value="Genomic_DNA"/>
</dbReference>
<accession>U2QQS4</accession>
<keyword evidence="1" id="KW-0812">Transmembrane</keyword>
<keyword evidence="1" id="KW-0472">Membrane</keyword>
<gene>
    <name evidence="2" type="ORF">HMPREF0682_1519</name>
</gene>
<name>U2QQS4_9ACTN</name>
<feature type="transmembrane region" description="Helical" evidence="1">
    <location>
        <begin position="42"/>
        <end position="66"/>
    </location>
</feature>
<organism evidence="2 3">
    <name type="scientific">Propionibacterium acidifaciens F0233</name>
    <dbReference type="NCBI Taxonomy" id="553198"/>
    <lineage>
        <taxon>Bacteria</taxon>
        <taxon>Bacillati</taxon>
        <taxon>Actinomycetota</taxon>
        <taxon>Actinomycetes</taxon>
        <taxon>Propionibacteriales</taxon>
        <taxon>Propionibacteriaceae</taxon>
        <taxon>Propionibacterium</taxon>
    </lineage>
</organism>